<organism evidence="2 3">
    <name type="scientific">Paxillus involutus ATCC 200175</name>
    <dbReference type="NCBI Taxonomy" id="664439"/>
    <lineage>
        <taxon>Eukaryota</taxon>
        <taxon>Fungi</taxon>
        <taxon>Dikarya</taxon>
        <taxon>Basidiomycota</taxon>
        <taxon>Agaricomycotina</taxon>
        <taxon>Agaricomycetes</taxon>
        <taxon>Agaricomycetidae</taxon>
        <taxon>Boletales</taxon>
        <taxon>Paxilineae</taxon>
        <taxon>Paxillaceae</taxon>
        <taxon>Paxillus</taxon>
    </lineage>
</organism>
<reference evidence="3" key="2">
    <citation type="submission" date="2015-01" db="EMBL/GenBank/DDBJ databases">
        <title>Evolutionary Origins and Diversification of the Mycorrhizal Mutualists.</title>
        <authorList>
            <consortium name="DOE Joint Genome Institute"/>
            <consortium name="Mycorrhizal Genomics Consortium"/>
            <person name="Kohler A."/>
            <person name="Kuo A."/>
            <person name="Nagy L.G."/>
            <person name="Floudas D."/>
            <person name="Copeland A."/>
            <person name="Barry K.W."/>
            <person name="Cichocki N."/>
            <person name="Veneault-Fourrey C."/>
            <person name="LaButti K."/>
            <person name="Lindquist E.A."/>
            <person name="Lipzen A."/>
            <person name="Lundell T."/>
            <person name="Morin E."/>
            <person name="Murat C."/>
            <person name="Riley R."/>
            <person name="Ohm R."/>
            <person name="Sun H."/>
            <person name="Tunlid A."/>
            <person name="Henrissat B."/>
            <person name="Grigoriev I.V."/>
            <person name="Hibbett D.S."/>
            <person name="Martin F."/>
        </authorList>
    </citation>
    <scope>NUCLEOTIDE SEQUENCE [LARGE SCALE GENOMIC DNA]</scope>
    <source>
        <strain evidence="3">ATCC 200175</strain>
    </source>
</reference>
<gene>
    <name evidence="2" type="ORF">PAXINDRAFT_14707</name>
</gene>
<dbReference type="AlphaFoldDB" id="A0A0C9TPP2"/>
<evidence type="ECO:0000256" key="1">
    <source>
        <dbReference type="SAM" id="MobiDB-lite"/>
    </source>
</evidence>
<evidence type="ECO:0000313" key="3">
    <source>
        <dbReference type="Proteomes" id="UP000053647"/>
    </source>
</evidence>
<dbReference type="EMBL" id="KN819363">
    <property type="protein sequence ID" value="KIJ12513.1"/>
    <property type="molecule type" value="Genomic_DNA"/>
</dbReference>
<protein>
    <submittedName>
        <fullName evidence="2">Uncharacterized protein</fullName>
    </submittedName>
</protein>
<keyword evidence="3" id="KW-1185">Reference proteome</keyword>
<proteinExistence type="predicted"/>
<evidence type="ECO:0000313" key="2">
    <source>
        <dbReference type="EMBL" id="KIJ12513.1"/>
    </source>
</evidence>
<dbReference type="HOGENOM" id="CLU_1571148_0_0_1"/>
<feature type="compositionally biased region" description="Basic and acidic residues" evidence="1">
    <location>
        <begin position="43"/>
        <end position="58"/>
    </location>
</feature>
<name>A0A0C9TPP2_PAXIN</name>
<accession>A0A0C9TPP2</accession>
<dbReference type="Proteomes" id="UP000053647">
    <property type="component" value="Unassembled WGS sequence"/>
</dbReference>
<feature type="compositionally biased region" description="Basic and acidic residues" evidence="1">
    <location>
        <begin position="140"/>
        <end position="162"/>
    </location>
</feature>
<feature type="region of interest" description="Disordered" evidence="1">
    <location>
        <begin position="129"/>
        <end position="170"/>
    </location>
</feature>
<sequence>MSSALSKIPKSAIKNNELKTSKRPSTSIKSPALSPVLKKQRKKQEEEKKAEMKVDTELKHLNQQRAKENLQEVKMTAQRVVWVNTPPEVEVQETLHSLKAENKELGQKIKILETKIEDLTKKLEEAIKDYNSAKVTQQPEGDKKKEGSGYKEHKGRGHERGGRRGGATTA</sequence>
<feature type="region of interest" description="Disordered" evidence="1">
    <location>
        <begin position="1"/>
        <end position="58"/>
    </location>
</feature>
<reference evidence="2 3" key="1">
    <citation type="submission" date="2014-06" db="EMBL/GenBank/DDBJ databases">
        <authorList>
            <consortium name="DOE Joint Genome Institute"/>
            <person name="Kuo A."/>
            <person name="Kohler A."/>
            <person name="Nagy L.G."/>
            <person name="Floudas D."/>
            <person name="Copeland A."/>
            <person name="Barry K.W."/>
            <person name="Cichocki N."/>
            <person name="Veneault-Fourrey C."/>
            <person name="LaButti K."/>
            <person name="Lindquist E.A."/>
            <person name="Lipzen A."/>
            <person name="Lundell T."/>
            <person name="Morin E."/>
            <person name="Murat C."/>
            <person name="Sun H."/>
            <person name="Tunlid A."/>
            <person name="Henrissat B."/>
            <person name="Grigoriev I.V."/>
            <person name="Hibbett D.S."/>
            <person name="Martin F."/>
            <person name="Nordberg H.P."/>
            <person name="Cantor M.N."/>
            <person name="Hua S.X."/>
        </authorList>
    </citation>
    <scope>NUCLEOTIDE SEQUENCE [LARGE SCALE GENOMIC DNA]</scope>
    <source>
        <strain evidence="2 3">ATCC 200175</strain>
    </source>
</reference>